<evidence type="ECO:0000313" key="3">
    <source>
        <dbReference type="WBParaSite" id="ECPE_0000072301-mRNA-1"/>
    </source>
</evidence>
<accession>A0A183A188</accession>
<organism evidence="3">
    <name type="scientific">Echinostoma caproni</name>
    <dbReference type="NCBI Taxonomy" id="27848"/>
    <lineage>
        <taxon>Eukaryota</taxon>
        <taxon>Metazoa</taxon>
        <taxon>Spiralia</taxon>
        <taxon>Lophotrochozoa</taxon>
        <taxon>Platyhelminthes</taxon>
        <taxon>Trematoda</taxon>
        <taxon>Digenea</taxon>
        <taxon>Plagiorchiida</taxon>
        <taxon>Echinostomata</taxon>
        <taxon>Echinostomatoidea</taxon>
        <taxon>Echinostomatidae</taxon>
        <taxon>Echinostoma</taxon>
    </lineage>
</organism>
<keyword evidence="2" id="KW-1185">Reference proteome</keyword>
<protein>
    <submittedName>
        <fullName evidence="1 3">Uncharacterized protein</fullName>
    </submittedName>
</protein>
<dbReference type="AlphaFoldDB" id="A0A183A188"/>
<reference evidence="3" key="1">
    <citation type="submission" date="2016-06" db="UniProtKB">
        <authorList>
            <consortium name="WormBaseParasite"/>
        </authorList>
    </citation>
    <scope>IDENTIFICATION</scope>
</reference>
<evidence type="ECO:0000313" key="2">
    <source>
        <dbReference type="Proteomes" id="UP000272942"/>
    </source>
</evidence>
<dbReference type="Proteomes" id="UP000272942">
    <property type="component" value="Unassembled WGS sequence"/>
</dbReference>
<dbReference type="EMBL" id="UZAN01002913">
    <property type="protein sequence ID" value="VDP27817.1"/>
    <property type="molecule type" value="Genomic_DNA"/>
</dbReference>
<sequence>MRRQCNVDDWKVASSRSYLLRLDQSISLSDRDTGGTFVLHVEDTRGLSGGVNTTWIDPGSNVRLNYSTCDKFQSILEKSTSQLNKVLCETRELFESTIPVEFRHYFAQTSPVVGLAAEPVFHSVQDPVTMKLDAECTDMEPNLSVQPERYAADGLFE</sequence>
<proteinExistence type="predicted"/>
<dbReference type="WBParaSite" id="ECPE_0000072301-mRNA-1">
    <property type="protein sequence ID" value="ECPE_0000072301-mRNA-1"/>
    <property type="gene ID" value="ECPE_0000072301"/>
</dbReference>
<reference evidence="1 2" key="2">
    <citation type="submission" date="2018-11" db="EMBL/GenBank/DDBJ databases">
        <authorList>
            <consortium name="Pathogen Informatics"/>
        </authorList>
    </citation>
    <scope>NUCLEOTIDE SEQUENCE [LARGE SCALE GENOMIC DNA]</scope>
    <source>
        <strain evidence="1 2">Egypt</strain>
    </source>
</reference>
<evidence type="ECO:0000313" key="1">
    <source>
        <dbReference type="EMBL" id="VDP27817.1"/>
    </source>
</evidence>
<name>A0A183A188_9TREM</name>
<gene>
    <name evidence="1" type="ORF">ECPE_LOCUS723</name>
</gene>